<proteinExistence type="inferred from homology"/>
<keyword evidence="5" id="KW-1185">Reference proteome</keyword>
<keyword evidence="2" id="KW-0816">Tricarboxylic acid cycle</keyword>
<feature type="domain" description="Isopropylmalate dehydrogenase-like" evidence="3">
    <location>
        <begin position="3"/>
        <end position="250"/>
    </location>
</feature>
<dbReference type="PANTHER" id="PTHR11835">
    <property type="entry name" value="DECARBOXYLATING DEHYDROGENASES-ISOCITRATE, ISOPROPYLMALATE, TARTRATE"/>
    <property type="match status" value="1"/>
</dbReference>
<dbReference type="PROSITE" id="PS00470">
    <property type="entry name" value="IDH_IMDH"/>
    <property type="match status" value="1"/>
</dbReference>
<dbReference type="SUPFAM" id="SSF53659">
    <property type="entry name" value="Isocitrate/Isopropylmalate dehydrogenase-like"/>
    <property type="match status" value="1"/>
</dbReference>
<dbReference type="Pfam" id="PF00180">
    <property type="entry name" value="Iso_dh"/>
    <property type="match status" value="1"/>
</dbReference>
<dbReference type="PANTHER" id="PTHR11835:SF42">
    <property type="entry name" value="ISOCITRATE DEHYDROGENASE [NAD] SUBUNIT BETA, MITOCHONDRIAL"/>
    <property type="match status" value="1"/>
</dbReference>
<sequence>MSLIKPFKSALNLRSSLNLMSIPGVKTRYSDLDFVVIREQLEGEYSALEHESVPGVVECLKIITSKNSERIARLAFDYAVRHDRKKVTAVHKANIMKLGDGLFLNSCIEVSKLYPKIHFEHMIIDNTCMQLVSNPGQFDVMVMPNLYGNIIDNLGAGLVGGAGLVPGKSFSHNYAVFEPGARHAYSVAAGQNIANPSAILFACAHLLKHINLTSYAERLNNAIYRSLSDGNNLTRDVGGTATTSEFTNQIIHHMNAS</sequence>
<dbReference type="InterPro" id="IPR024084">
    <property type="entry name" value="IsoPropMal-DH-like_dom"/>
</dbReference>
<evidence type="ECO:0000256" key="2">
    <source>
        <dbReference type="ARBA" id="ARBA00022532"/>
    </source>
</evidence>
<comment type="similarity">
    <text evidence="1">Belongs to the isocitrate and isopropylmalate dehydrogenases family.</text>
</comment>
<evidence type="ECO:0000313" key="5">
    <source>
        <dbReference type="Proteomes" id="UP001626550"/>
    </source>
</evidence>
<dbReference type="EMBL" id="JBJKFK010000250">
    <property type="protein sequence ID" value="KAL3318386.1"/>
    <property type="molecule type" value="Genomic_DNA"/>
</dbReference>
<accession>A0ABD2QI31</accession>
<name>A0ABD2QI31_9PLAT</name>
<evidence type="ECO:0000256" key="1">
    <source>
        <dbReference type="ARBA" id="ARBA00007769"/>
    </source>
</evidence>
<protein>
    <submittedName>
        <fullName evidence="4">Isocitrate dehydrogenase [NAD] subunit beta, mitochondrial</fullName>
    </submittedName>
</protein>
<dbReference type="GO" id="GO:0006099">
    <property type="term" value="P:tricarboxylic acid cycle"/>
    <property type="evidence" value="ECO:0007669"/>
    <property type="project" value="UniProtKB-KW"/>
</dbReference>
<evidence type="ECO:0000259" key="3">
    <source>
        <dbReference type="SMART" id="SM01329"/>
    </source>
</evidence>
<reference evidence="4 5" key="1">
    <citation type="submission" date="2024-11" db="EMBL/GenBank/DDBJ databases">
        <title>Adaptive evolution of stress response genes in parasites aligns with host niche diversity.</title>
        <authorList>
            <person name="Hahn C."/>
            <person name="Resl P."/>
        </authorList>
    </citation>
    <scope>NUCLEOTIDE SEQUENCE [LARGE SCALE GENOMIC DNA]</scope>
    <source>
        <strain evidence="4">EGGRZ-B1_66</strain>
        <tissue evidence="4">Body</tissue>
    </source>
</reference>
<comment type="caution">
    <text evidence="4">The sequence shown here is derived from an EMBL/GenBank/DDBJ whole genome shotgun (WGS) entry which is preliminary data.</text>
</comment>
<dbReference type="AlphaFoldDB" id="A0ABD2QI31"/>
<dbReference type="InterPro" id="IPR019818">
    <property type="entry name" value="IsoCit/isopropylmalate_DH_CS"/>
</dbReference>
<evidence type="ECO:0000313" key="4">
    <source>
        <dbReference type="EMBL" id="KAL3318386.1"/>
    </source>
</evidence>
<gene>
    <name evidence="4" type="primary">IDH3B</name>
    <name evidence="4" type="ORF">Ciccas_002955</name>
</gene>
<organism evidence="4 5">
    <name type="scientific">Cichlidogyrus casuarinus</name>
    <dbReference type="NCBI Taxonomy" id="1844966"/>
    <lineage>
        <taxon>Eukaryota</taxon>
        <taxon>Metazoa</taxon>
        <taxon>Spiralia</taxon>
        <taxon>Lophotrochozoa</taxon>
        <taxon>Platyhelminthes</taxon>
        <taxon>Monogenea</taxon>
        <taxon>Monopisthocotylea</taxon>
        <taxon>Dactylogyridea</taxon>
        <taxon>Ancyrocephalidae</taxon>
        <taxon>Cichlidogyrus</taxon>
    </lineage>
</organism>
<dbReference type="Gene3D" id="3.40.718.10">
    <property type="entry name" value="Isopropylmalate Dehydrogenase"/>
    <property type="match status" value="1"/>
</dbReference>
<dbReference type="SMART" id="SM01329">
    <property type="entry name" value="Iso_dh"/>
    <property type="match status" value="1"/>
</dbReference>
<dbReference type="Proteomes" id="UP001626550">
    <property type="component" value="Unassembled WGS sequence"/>
</dbReference>